<dbReference type="Proteomes" id="UP000233534">
    <property type="component" value="Chromosome"/>
</dbReference>
<sequence>MKRDIDKLSSYIDSLNDEKKPKAHKNFNESPEIEKLMDTVRKVRSLKEPVFPEGDYSKKLAGKVLGQLSDKKPGRKKRGIWAAAAAAVVILALLLNFALYPKNTDIVFAMEQAFKEIKAYHGIIEIIEKNAEGKETVQKVREVWADKNGRYYVKELEGSETVMITANNGEKKWQMRFDEGKVFIFPSFPDPYQFTFELGNEIDRIKNAAEVKTIGEDRVSYREAAVLEVTPEGGEPYRIWVDKETKLLLKRESAMLNAIQYVAVYTSIDYHDVLPEELIAYNIPEGFEEIDKNPEQLVSNMEEAEEMLGFSFKIPNEILKGYKLDSVSVIKDGKSAKLNYISQDKENRVIVFQGKAEGEFNPASSAILGEIDGNIAEIQSPVREEYGIISGGGIYSGITDITSIRWQEDGLEFAVVGNLSLNDLASFVKNLWDGTVVLLPEDEEFLDKPQIEVPVDLNIEENEQKSVDAGHSPWKLDPVYVAQVFVSLEISPEGIVGNYPVNYEDIKVIKNNGIEAVLEVSGDVSNISKVYLKKLIRQDSTGIWTVVGYDPL</sequence>
<dbReference type="AlphaFoldDB" id="A0A2K9EHV2"/>
<dbReference type="RefSeq" id="WP_101303468.1">
    <property type="nucleotide sequence ID" value="NZ_CP025197.1"/>
</dbReference>
<reference evidence="3 4" key="1">
    <citation type="submission" date="2017-12" db="EMBL/GenBank/DDBJ databases">
        <title>Complete genome sequence of Herbivorax saccincola GGR1, a novel Cellulosome-producing hydrolytic bacterium in a thermophilic biogas plant, established by Illumina and Nanopore MinION sequencing.</title>
        <authorList>
            <person name="Pechtl A."/>
            <person name="Ruckert C."/>
            <person name="Koeck D.E."/>
            <person name="Maus I."/>
            <person name="Winkler A."/>
            <person name="Kalinowski J."/>
            <person name="Puhler A."/>
            <person name="Schwarz W.W."/>
            <person name="Zverlov V.V."/>
            <person name="Schluter A."/>
            <person name="Liebl W."/>
        </authorList>
    </citation>
    <scope>NUCLEOTIDE SEQUENCE [LARGE SCALE GENOMIC DNA]</scope>
    <source>
        <strain evidence="4">SR1</strain>
    </source>
</reference>
<keyword evidence="1" id="KW-1133">Transmembrane helix</keyword>
<evidence type="ECO:0000313" key="3">
    <source>
        <dbReference type="EMBL" id="AUG58795.1"/>
    </source>
</evidence>
<evidence type="ECO:0000259" key="2">
    <source>
        <dbReference type="Pfam" id="PF03888"/>
    </source>
</evidence>
<dbReference type="InterPro" id="IPR033434">
    <property type="entry name" value="MucB/RseB_N"/>
</dbReference>
<keyword evidence="1" id="KW-0472">Membrane</keyword>
<keyword evidence="4" id="KW-1185">Reference proteome</keyword>
<gene>
    <name evidence="3" type="ORF">HVS_14710</name>
</gene>
<keyword evidence="1" id="KW-0812">Transmembrane</keyword>
<name>A0A2K9EHV2_9FIRM</name>
<feature type="domain" description="MucB/RseB N-terminal" evidence="2">
    <location>
        <begin position="139"/>
        <end position="252"/>
    </location>
</feature>
<feature type="transmembrane region" description="Helical" evidence="1">
    <location>
        <begin position="80"/>
        <end position="100"/>
    </location>
</feature>
<accession>A0A2K9EHV2</accession>
<dbReference type="EMBL" id="CP025197">
    <property type="protein sequence ID" value="AUG58795.1"/>
    <property type="molecule type" value="Genomic_DNA"/>
</dbReference>
<organism evidence="3 4">
    <name type="scientific">Acetivibrio saccincola</name>
    <dbReference type="NCBI Taxonomy" id="1677857"/>
    <lineage>
        <taxon>Bacteria</taxon>
        <taxon>Bacillati</taxon>
        <taxon>Bacillota</taxon>
        <taxon>Clostridia</taxon>
        <taxon>Eubacteriales</taxon>
        <taxon>Oscillospiraceae</taxon>
        <taxon>Acetivibrio</taxon>
    </lineage>
</organism>
<dbReference type="InterPro" id="IPR052944">
    <property type="entry name" value="Sporulation_related"/>
</dbReference>
<dbReference type="PANTHER" id="PTHR37507">
    <property type="entry name" value="SPORULATION PROTEIN YDCC"/>
    <property type="match status" value="1"/>
</dbReference>
<dbReference type="KEGG" id="hsc:HVS_14710"/>
<proteinExistence type="predicted"/>
<dbReference type="Pfam" id="PF03888">
    <property type="entry name" value="MucB_RseB"/>
    <property type="match status" value="1"/>
</dbReference>
<evidence type="ECO:0000256" key="1">
    <source>
        <dbReference type="SAM" id="Phobius"/>
    </source>
</evidence>
<dbReference type="PANTHER" id="PTHR37507:SF2">
    <property type="entry name" value="SPORULATION PROTEIN YDCC"/>
    <property type="match status" value="1"/>
</dbReference>
<evidence type="ECO:0000313" key="4">
    <source>
        <dbReference type="Proteomes" id="UP000233534"/>
    </source>
</evidence>
<dbReference type="Gene3D" id="2.50.20.10">
    <property type="entry name" value="Lipoprotein localisation LolA/LolB/LppX"/>
    <property type="match status" value="1"/>
</dbReference>
<protein>
    <recommendedName>
        <fullName evidence="2">MucB/RseB N-terminal domain-containing protein</fullName>
    </recommendedName>
</protein>